<evidence type="ECO:0000259" key="4">
    <source>
        <dbReference type="PROSITE" id="PS50002"/>
    </source>
</evidence>
<dbReference type="OrthoDB" id="4680325at2759"/>
<proteinExistence type="predicted"/>
<dbReference type="AlphaFoldDB" id="A0A9Q0N6Q6"/>
<feature type="domain" description="SH3" evidence="4">
    <location>
        <begin position="61"/>
        <end position="132"/>
    </location>
</feature>
<evidence type="ECO:0000256" key="3">
    <source>
        <dbReference type="SAM" id="MobiDB-lite"/>
    </source>
</evidence>
<feature type="region of interest" description="Disordered" evidence="3">
    <location>
        <begin position="123"/>
        <end position="156"/>
    </location>
</feature>
<dbReference type="SUPFAM" id="SSF50044">
    <property type="entry name" value="SH3-domain"/>
    <property type="match status" value="1"/>
</dbReference>
<accession>A0A9Q0N6Q6</accession>
<name>A0A9Q0N6Q6_9DIPT</name>
<keyword evidence="1 2" id="KW-0728">SH3 domain</keyword>
<evidence type="ECO:0000256" key="2">
    <source>
        <dbReference type="PROSITE-ProRule" id="PRU00192"/>
    </source>
</evidence>
<comment type="caution">
    <text evidence="5">The sequence shown here is derived from an EMBL/GenBank/DDBJ whole genome shotgun (WGS) entry which is preliminary data.</text>
</comment>
<sequence>MSGAQGLLPTKSQKGRRKISLPWFRQNSVSSPHAGLSRQHTIDSPGSFRFFRQSSNSFQAAVLEMTWVVSDYTATPGTNEVSVTKGQQVEIIETPNSEASEFCLVRLGPIGSGDGGTHEGLVPISILKPPPSAKSVSRRGLETEKEQPESNGKSIT</sequence>
<feature type="compositionally biased region" description="Basic and acidic residues" evidence="3">
    <location>
        <begin position="139"/>
        <end position="148"/>
    </location>
</feature>
<dbReference type="PROSITE" id="PS50002">
    <property type="entry name" value="SH3"/>
    <property type="match status" value="1"/>
</dbReference>
<reference evidence="5" key="1">
    <citation type="submission" date="2022-07" db="EMBL/GenBank/DDBJ databases">
        <authorList>
            <person name="Trinca V."/>
            <person name="Uliana J.V.C."/>
            <person name="Torres T.T."/>
            <person name="Ward R.J."/>
            <person name="Monesi N."/>
        </authorList>
    </citation>
    <scope>NUCLEOTIDE SEQUENCE</scope>
    <source>
        <strain evidence="5">HSMRA1968</strain>
        <tissue evidence="5">Whole embryos</tissue>
    </source>
</reference>
<evidence type="ECO:0000313" key="5">
    <source>
        <dbReference type="EMBL" id="KAJ6643644.1"/>
    </source>
</evidence>
<dbReference type="EMBL" id="WJQU01000002">
    <property type="protein sequence ID" value="KAJ6643644.1"/>
    <property type="molecule type" value="Genomic_DNA"/>
</dbReference>
<organism evidence="5 6">
    <name type="scientific">Pseudolycoriella hygida</name>
    <dbReference type="NCBI Taxonomy" id="35572"/>
    <lineage>
        <taxon>Eukaryota</taxon>
        <taxon>Metazoa</taxon>
        <taxon>Ecdysozoa</taxon>
        <taxon>Arthropoda</taxon>
        <taxon>Hexapoda</taxon>
        <taxon>Insecta</taxon>
        <taxon>Pterygota</taxon>
        <taxon>Neoptera</taxon>
        <taxon>Endopterygota</taxon>
        <taxon>Diptera</taxon>
        <taxon>Nematocera</taxon>
        <taxon>Sciaroidea</taxon>
        <taxon>Sciaridae</taxon>
        <taxon>Pseudolycoriella</taxon>
    </lineage>
</organism>
<dbReference type="InterPro" id="IPR001452">
    <property type="entry name" value="SH3_domain"/>
</dbReference>
<gene>
    <name evidence="5" type="ORF">Bhyg_08607</name>
</gene>
<evidence type="ECO:0000313" key="6">
    <source>
        <dbReference type="Proteomes" id="UP001151699"/>
    </source>
</evidence>
<evidence type="ECO:0000256" key="1">
    <source>
        <dbReference type="ARBA" id="ARBA00022443"/>
    </source>
</evidence>
<dbReference type="Gene3D" id="2.30.30.40">
    <property type="entry name" value="SH3 Domains"/>
    <property type="match status" value="1"/>
</dbReference>
<keyword evidence="6" id="KW-1185">Reference proteome</keyword>
<dbReference type="InterPro" id="IPR036028">
    <property type="entry name" value="SH3-like_dom_sf"/>
</dbReference>
<dbReference type="Proteomes" id="UP001151699">
    <property type="component" value="Chromosome B"/>
</dbReference>
<protein>
    <recommendedName>
        <fullName evidence="4">SH3 domain-containing protein</fullName>
    </recommendedName>
</protein>